<organism evidence="2 3">
    <name type="scientific">Puma concolor</name>
    <name type="common">Mountain lion</name>
    <name type="synonym">Felis concolor</name>
    <dbReference type="NCBI Taxonomy" id="9696"/>
    <lineage>
        <taxon>Eukaryota</taxon>
        <taxon>Metazoa</taxon>
        <taxon>Chordata</taxon>
        <taxon>Craniata</taxon>
        <taxon>Vertebrata</taxon>
        <taxon>Euteleostomi</taxon>
        <taxon>Mammalia</taxon>
        <taxon>Eutheria</taxon>
        <taxon>Laurasiatheria</taxon>
        <taxon>Carnivora</taxon>
        <taxon>Feliformia</taxon>
        <taxon>Felidae</taxon>
        <taxon>Felinae</taxon>
        <taxon>Puma</taxon>
    </lineage>
</organism>
<dbReference type="RefSeq" id="XP_025771542.1">
    <property type="nucleotide sequence ID" value="XM_025915757.1"/>
</dbReference>
<dbReference type="GO" id="GO:0000447">
    <property type="term" value="P:endonucleolytic cleavage in ITS1 to separate SSU-rRNA from 5.8S rRNA and LSU-rRNA from tricistronic rRNA transcript (SSU-rRNA, 5.8S rRNA, LSU-rRNA)"/>
    <property type="evidence" value="ECO:0007669"/>
    <property type="project" value="TreeGrafter"/>
</dbReference>
<feature type="region of interest" description="Disordered" evidence="1">
    <location>
        <begin position="143"/>
        <end position="181"/>
    </location>
</feature>
<gene>
    <name evidence="3" type="primary">KRI1</name>
</gene>
<evidence type="ECO:0000313" key="2">
    <source>
        <dbReference type="Proteomes" id="UP000515131"/>
    </source>
</evidence>
<dbReference type="GO" id="GO:0030686">
    <property type="term" value="C:90S preribosome"/>
    <property type="evidence" value="ECO:0007669"/>
    <property type="project" value="TreeGrafter"/>
</dbReference>
<feature type="region of interest" description="Disordered" evidence="1">
    <location>
        <begin position="239"/>
        <end position="320"/>
    </location>
</feature>
<keyword evidence="2" id="KW-1185">Reference proteome</keyword>
<dbReference type="Proteomes" id="UP000515131">
    <property type="component" value="Unplaced"/>
</dbReference>
<dbReference type="Pfam" id="PF05178">
    <property type="entry name" value="Kri1"/>
    <property type="match status" value="1"/>
</dbReference>
<dbReference type="InterPro" id="IPR018034">
    <property type="entry name" value="Kri1"/>
</dbReference>
<dbReference type="CTD" id="65095"/>
<feature type="compositionally biased region" description="Basic and acidic residues" evidence="1">
    <location>
        <begin position="152"/>
        <end position="167"/>
    </location>
</feature>
<evidence type="ECO:0000256" key="1">
    <source>
        <dbReference type="SAM" id="MobiDB-lite"/>
    </source>
</evidence>
<proteinExistence type="predicted"/>
<accession>A0A6P6H7C4</accession>
<feature type="non-terminal residue" evidence="3">
    <location>
        <position position="341"/>
    </location>
</feature>
<dbReference type="PANTHER" id="PTHR14490:SF5">
    <property type="entry name" value="PROTEIN KRI1 HOMOLOG"/>
    <property type="match status" value="1"/>
</dbReference>
<evidence type="ECO:0000313" key="3">
    <source>
        <dbReference type="RefSeq" id="XP_025771542.1"/>
    </source>
</evidence>
<name>A0A6P6H7C4_PUMCO</name>
<protein>
    <submittedName>
        <fullName evidence="3">Protein KRI1 homolog</fullName>
    </submittedName>
</protein>
<dbReference type="KEGG" id="pcoo:112852267"/>
<dbReference type="PANTHER" id="PTHR14490">
    <property type="entry name" value="ZINC FINGER, ZZ TYPE"/>
    <property type="match status" value="1"/>
</dbReference>
<dbReference type="AlphaFoldDB" id="A0A6P6H7C4"/>
<dbReference type="GO" id="GO:0005730">
    <property type="term" value="C:nucleolus"/>
    <property type="evidence" value="ECO:0007669"/>
    <property type="project" value="TreeGrafter"/>
</dbReference>
<reference evidence="3" key="1">
    <citation type="submission" date="2025-08" db="UniProtKB">
        <authorList>
            <consortium name="RefSeq"/>
        </authorList>
    </citation>
    <scope>IDENTIFICATION</scope>
    <source>
        <tissue evidence="3">Blood</tissue>
    </source>
</reference>
<sequence>MGSKGSEACLKLPEVQPFGVQAKGLQSLAAKLTATQGHGGAQETRLLAPPPPVGDWLLDEERRGSEKQGSKSEACLRFKPKSDTKTGAFLLKSEAGLGPSLPVQLAVDDSSDEGELFLKKQEDFEHKYNFRFEEPDSALVKTYPRSIASSVRRKDERRKERREETRERKKREKAKKQEELKQLKNLKRKEILAKLERLRQVTGNETLGFEEKDLEDDFDPTQHDQLMQRCFGDEYYGTTEEEKPQFEEEEGLEDDWNWDTWAGPEQGGAWSQQEPHCEDPDFNMDADYDPSQPRKKRCEAPLTGKKKRKSPFATAVGQEKPVFNPGDKTFEEYLDEYYRLD</sequence>
<dbReference type="GeneID" id="112852267"/>
<feature type="compositionally biased region" description="Acidic residues" evidence="1">
    <location>
        <begin position="247"/>
        <end position="257"/>
    </location>
</feature>
<feature type="region of interest" description="Disordered" evidence="1">
    <location>
        <begin position="60"/>
        <end position="79"/>
    </location>
</feature>